<evidence type="ECO:0008006" key="3">
    <source>
        <dbReference type="Google" id="ProtNLM"/>
    </source>
</evidence>
<protein>
    <recommendedName>
        <fullName evidence="3">PIN domain-containing protein</fullName>
    </recommendedName>
</protein>
<organism evidence="1 2">
    <name type="scientific">Curtobacterium oceanosedimentum</name>
    <dbReference type="NCBI Taxonomy" id="465820"/>
    <lineage>
        <taxon>Bacteria</taxon>
        <taxon>Bacillati</taxon>
        <taxon>Actinomycetota</taxon>
        <taxon>Actinomycetes</taxon>
        <taxon>Micrococcales</taxon>
        <taxon>Microbacteriaceae</taxon>
        <taxon>Curtobacterium</taxon>
    </lineage>
</organism>
<gene>
    <name evidence="1" type="ORF">NS359_07705</name>
</gene>
<dbReference type="SUPFAM" id="SSF88723">
    <property type="entry name" value="PIN domain-like"/>
    <property type="match status" value="1"/>
</dbReference>
<dbReference type="OrthoDB" id="5022007at2"/>
<name>A0A147DQU2_9MICO</name>
<dbReference type="AlphaFoldDB" id="A0A147DQU2"/>
<accession>A0A147DQU2</accession>
<evidence type="ECO:0000313" key="1">
    <source>
        <dbReference type="EMBL" id="KTR51984.1"/>
    </source>
</evidence>
<reference evidence="1 2" key="1">
    <citation type="journal article" date="2016" name="Front. Microbiol.">
        <title>Genomic Resource of Rice Seed Associated Bacteria.</title>
        <authorList>
            <person name="Midha S."/>
            <person name="Bansal K."/>
            <person name="Sharma S."/>
            <person name="Kumar N."/>
            <person name="Patil P.P."/>
            <person name="Chaudhry V."/>
            <person name="Patil P.B."/>
        </authorList>
    </citation>
    <scope>NUCLEOTIDE SEQUENCE [LARGE SCALE GENOMIC DNA]</scope>
    <source>
        <strain evidence="1 2">NS359</strain>
    </source>
</reference>
<dbReference type="InterPro" id="IPR029060">
    <property type="entry name" value="PIN-like_dom_sf"/>
</dbReference>
<evidence type="ECO:0000313" key="2">
    <source>
        <dbReference type="Proteomes" id="UP000072763"/>
    </source>
</evidence>
<dbReference type="Proteomes" id="UP000072763">
    <property type="component" value="Unassembled WGS sequence"/>
</dbReference>
<dbReference type="PATRIC" id="fig|465820.4.peg.1632"/>
<dbReference type="EMBL" id="LDRC01000039">
    <property type="protein sequence ID" value="KTR51984.1"/>
    <property type="molecule type" value="Genomic_DNA"/>
</dbReference>
<sequence>MSSLHDPGSFGITAYEQFVGTPVSVVVDSWFLRRAMDTRASGHPEAAAFLQRLDLLGTDCYYSGLTELELIESAHSIGQPEMLAEWNEVKWSTRVHWVSIDAVTDDVEELVADYGLTASGAVQVATAIAVEAEALVTVDPAFGSVDAATLQLLVDSASVGPARRHRR</sequence>
<proteinExistence type="predicted"/>
<dbReference type="RefSeq" id="WP_058749641.1">
    <property type="nucleotide sequence ID" value="NZ_LDRC01000039.1"/>
</dbReference>
<comment type="caution">
    <text evidence="1">The sequence shown here is derived from an EMBL/GenBank/DDBJ whole genome shotgun (WGS) entry which is preliminary data.</text>
</comment>